<dbReference type="Proteomes" id="UP000004893">
    <property type="component" value="Unassembled WGS sequence"/>
</dbReference>
<dbReference type="Pfam" id="PF00107">
    <property type="entry name" value="ADH_zinc_N"/>
    <property type="match status" value="1"/>
</dbReference>
<dbReference type="InterPro" id="IPR011032">
    <property type="entry name" value="GroES-like_sf"/>
</dbReference>
<dbReference type="Gene3D" id="3.40.50.720">
    <property type="entry name" value="NAD(P)-binding Rossmann-like Domain"/>
    <property type="match status" value="1"/>
</dbReference>
<feature type="domain" description="Enoyl reductase (ER)" evidence="5">
    <location>
        <begin position="8"/>
        <end position="339"/>
    </location>
</feature>
<dbReference type="AlphaFoldDB" id="C0C306"/>
<dbReference type="InterPro" id="IPR050129">
    <property type="entry name" value="Zn_alcohol_dh"/>
</dbReference>
<dbReference type="HOGENOM" id="CLU_026673_11_0_9"/>
<reference evidence="6" key="2">
    <citation type="submission" date="2013-06" db="EMBL/GenBank/DDBJ databases">
        <title>Draft genome sequence of Clostridium hylemonae (DSM 15053).</title>
        <authorList>
            <person name="Sudarsanam P."/>
            <person name="Ley R."/>
            <person name="Guruge J."/>
            <person name="Turnbaugh P.J."/>
            <person name="Mahowald M."/>
            <person name="Liep D."/>
            <person name="Gordon J."/>
        </authorList>
    </citation>
    <scope>NUCLEOTIDE SEQUENCE</scope>
    <source>
        <strain evidence="6">DSM 15053</strain>
    </source>
</reference>
<evidence type="ECO:0000256" key="1">
    <source>
        <dbReference type="ARBA" id="ARBA00022723"/>
    </source>
</evidence>
<dbReference type="GO" id="GO:0008270">
    <property type="term" value="F:zinc ion binding"/>
    <property type="evidence" value="ECO:0007669"/>
    <property type="project" value="InterPro"/>
</dbReference>
<dbReference type="PANTHER" id="PTHR43401:SF2">
    <property type="entry name" value="L-THREONINE 3-DEHYDROGENASE"/>
    <property type="match status" value="1"/>
</dbReference>
<dbReference type="SUPFAM" id="SSF50129">
    <property type="entry name" value="GroES-like"/>
    <property type="match status" value="1"/>
</dbReference>
<proteinExistence type="inferred from homology"/>
<keyword evidence="3" id="KW-0560">Oxidoreductase</keyword>
<evidence type="ECO:0000313" key="7">
    <source>
        <dbReference type="Proteomes" id="UP000004893"/>
    </source>
</evidence>
<dbReference type="SUPFAM" id="SSF51735">
    <property type="entry name" value="NAD(P)-binding Rossmann-fold domains"/>
    <property type="match status" value="1"/>
</dbReference>
<dbReference type="STRING" id="553973.CLOHYLEM_06463"/>
<organism evidence="6 7">
    <name type="scientific">[Clostridium] hylemonae DSM 15053</name>
    <dbReference type="NCBI Taxonomy" id="553973"/>
    <lineage>
        <taxon>Bacteria</taxon>
        <taxon>Bacillati</taxon>
        <taxon>Bacillota</taxon>
        <taxon>Clostridia</taxon>
        <taxon>Lachnospirales</taxon>
        <taxon>Lachnospiraceae</taxon>
    </lineage>
</organism>
<dbReference type="PANTHER" id="PTHR43401">
    <property type="entry name" value="L-THREONINE 3-DEHYDROGENASE"/>
    <property type="match status" value="1"/>
</dbReference>
<comment type="caution">
    <text evidence="6">The sequence shown here is derived from an EMBL/GenBank/DDBJ whole genome shotgun (WGS) entry which is preliminary data.</text>
</comment>
<keyword evidence="7" id="KW-1185">Reference proteome</keyword>
<comment type="similarity">
    <text evidence="4">Belongs to the zinc-containing alcohol dehydrogenase family.</text>
</comment>
<dbReference type="eggNOG" id="COG1063">
    <property type="taxonomic scope" value="Bacteria"/>
</dbReference>
<keyword evidence="2 4" id="KW-0862">Zinc</keyword>
<name>C0C306_9FIRM</name>
<sequence>MMKQVILDEPKSFACRNVEIPVPGEGQALLKMKAVGICGSDIHTYFGKHPFVHTPIVLGHEASGEIVSFGPGAHDGLTEGDRVVIRPQRTCGKCRPCREGRYNICEELNVLGCLSTGGSSEYFAVETSILYKIPDTLSYAEGTVLEPLAVGVHAVKRAGNPAGKNILVCGAGTIGNVAAQAALGLGAANVIITDISDYKLKLARKCGISNTVNVKDKSLRDAVRETLGEEQLDLILECSAVESVLNDAIDIAPKGISIVIVGVFEDMPKVDMAAVQDREYALLGTLMYTHEDYMDAVRLAGEQKADLKSLITKTFTFDQYAEAYQYVENNRAAAQKVVIEI</sequence>
<dbReference type="EMBL" id="ABYI02000024">
    <property type="protein sequence ID" value="EEG73517.1"/>
    <property type="molecule type" value="Genomic_DNA"/>
</dbReference>
<dbReference type="GO" id="GO:0016491">
    <property type="term" value="F:oxidoreductase activity"/>
    <property type="evidence" value="ECO:0007669"/>
    <property type="project" value="UniProtKB-KW"/>
</dbReference>
<dbReference type="InterPro" id="IPR002328">
    <property type="entry name" value="ADH_Zn_CS"/>
</dbReference>
<dbReference type="InterPro" id="IPR020843">
    <property type="entry name" value="ER"/>
</dbReference>
<dbReference type="InterPro" id="IPR013154">
    <property type="entry name" value="ADH-like_N"/>
</dbReference>
<evidence type="ECO:0000259" key="5">
    <source>
        <dbReference type="SMART" id="SM00829"/>
    </source>
</evidence>
<comment type="cofactor">
    <cofactor evidence="4">
        <name>Zn(2+)</name>
        <dbReference type="ChEBI" id="CHEBI:29105"/>
    </cofactor>
</comment>
<dbReference type="InterPro" id="IPR036291">
    <property type="entry name" value="NAD(P)-bd_dom_sf"/>
</dbReference>
<keyword evidence="1 4" id="KW-0479">Metal-binding</keyword>
<dbReference type="SMART" id="SM00829">
    <property type="entry name" value="PKS_ER"/>
    <property type="match status" value="1"/>
</dbReference>
<evidence type="ECO:0000313" key="6">
    <source>
        <dbReference type="EMBL" id="EEG73517.1"/>
    </source>
</evidence>
<accession>C0C306</accession>
<dbReference type="PROSITE" id="PS00059">
    <property type="entry name" value="ADH_ZINC"/>
    <property type="match status" value="1"/>
</dbReference>
<protein>
    <submittedName>
        <fullName evidence="6">Chlorophyll synthesis pathway protein BchC</fullName>
    </submittedName>
</protein>
<dbReference type="Pfam" id="PF08240">
    <property type="entry name" value="ADH_N"/>
    <property type="match status" value="1"/>
</dbReference>
<reference evidence="6" key="1">
    <citation type="submission" date="2009-02" db="EMBL/GenBank/DDBJ databases">
        <authorList>
            <person name="Fulton L."/>
            <person name="Clifton S."/>
            <person name="Fulton B."/>
            <person name="Xu J."/>
            <person name="Minx P."/>
            <person name="Pepin K.H."/>
            <person name="Johnson M."/>
            <person name="Bhonagiri V."/>
            <person name="Nash W.E."/>
            <person name="Mardis E.R."/>
            <person name="Wilson R.K."/>
        </authorList>
    </citation>
    <scope>NUCLEOTIDE SEQUENCE [LARGE SCALE GENOMIC DNA]</scope>
    <source>
        <strain evidence="6">DSM 15053</strain>
    </source>
</reference>
<evidence type="ECO:0000256" key="2">
    <source>
        <dbReference type="ARBA" id="ARBA00022833"/>
    </source>
</evidence>
<dbReference type="InterPro" id="IPR013149">
    <property type="entry name" value="ADH-like_C"/>
</dbReference>
<dbReference type="Gene3D" id="3.90.180.10">
    <property type="entry name" value="Medium-chain alcohol dehydrogenases, catalytic domain"/>
    <property type="match status" value="1"/>
</dbReference>
<gene>
    <name evidence="6" type="ORF">CLOHYLEM_06463</name>
</gene>
<evidence type="ECO:0000256" key="4">
    <source>
        <dbReference type="RuleBase" id="RU361277"/>
    </source>
</evidence>
<evidence type="ECO:0000256" key="3">
    <source>
        <dbReference type="ARBA" id="ARBA00023002"/>
    </source>
</evidence>